<organism evidence="4 5">
    <name type="scientific">Triparma retinervis</name>
    <dbReference type="NCBI Taxonomy" id="2557542"/>
    <lineage>
        <taxon>Eukaryota</taxon>
        <taxon>Sar</taxon>
        <taxon>Stramenopiles</taxon>
        <taxon>Ochrophyta</taxon>
        <taxon>Bolidophyceae</taxon>
        <taxon>Parmales</taxon>
        <taxon>Triparmaceae</taxon>
        <taxon>Triparma</taxon>
    </lineage>
</organism>
<evidence type="ECO:0000313" key="5">
    <source>
        <dbReference type="Proteomes" id="UP001165082"/>
    </source>
</evidence>
<keyword evidence="5" id="KW-1185">Reference proteome</keyword>
<dbReference type="GO" id="GO:0008654">
    <property type="term" value="P:phospholipid biosynthetic process"/>
    <property type="evidence" value="ECO:0007669"/>
    <property type="project" value="TreeGrafter"/>
</dbReference>
<keyword evidence="2" id="KW-1133">Transmembrane helix</keyword>
<dbReference type="SUPFAM" id="SSF69593">
    <property type="entry name" value="Glycerol-3-phosphate (1)-acyltransferase"/>
    <property type="match status" value="2"/>
</dbReference>
<evidence type="ECO:0000256" key="2">
    <source>
        <dbReference type="SAM" id="Phobius"/>
    </source>
</evidence>
<sequence length="603" mass="66477">MSTFSGIAANSGGDPRSSDVSTASSSSLTELKAPGLPWKYRCIRAIFRYILQVFFRRIDVLNKSVLPTDGPVILVGNHANQFIDGMNLVASSPRPISFMIAKKSYDRPYIGDVAKALCAVPVQRPQDIAVKAEGTIVRIEINEEDGTAKAIGLGTAFTKGVRGEAFQKGGKLVSIKGWEGELMIAGPAISDTELPLKRPRAPLNYTFTAEGCPFKLLPKVDQAAVFEMVYDVLGKNGTIGIFPEGGSHDQGHLIPLKAGVTIMALGAAAQGTPVKIVPVGLTYFHAHRFRSIAVTQFGQPFKCPPHLVEKYNTGDTRGACGELLEIITDSLKKVTVNTPDYASNKQLQTVRRLFQPDNVRNLTGRQYMAYNRKFIAGFEEIQDKPQTIELLKTVDEYMTEIAAANWLDKELRLIDRVQIKWGWMTSGYVLTHLLITLLAAPLCIPGTILMFPVMHFSTKHAMKQQAKALAGSKVKVGAYDVVASEIVKWAVTYAPLFWIIYTIAAAVIAEVLITDSHSSAVQTLEWLVPLLIFFGMPAFCFYGIRLSDVAFFSHKKWTVVAARNSPTGRRLLVRRKEVQQKVREFVMNQNKLSVSSQNNPNVV</sequence>
<dbReference type="CDD" id="cd07992">
    <property type="entry name" value="LPLAT_AAK14816-like"/>
    <property type="match status" value="1"/>
</dbReference>
<dbReference type="EMBL" id="BRXZ01008040">
    <property type="protein sequence ID" value="GMI20305.1"/>
    <property type="molecule type" value="Genomic_DNA"/>
</dbReference>
<gene>
    <name evidence="4" type="ORF">TrRE_jg10139</name>
</gene>
<keyword evidence="2" id="KW-0812">Transmembrane</keyword>
<dbReference type="Proteomes" id="UP001165082">
    <property type="component" value="Unassembled WGS sequence"/>
</dbReference>
<evidence type="ECO:0000256" key="1">
    <source>
        <dbReference type="SAM" id="MobiDB-lite"/>
    </source>
</evidence>
<protein>
    <recommendedName>
        <fullName evidence="3">Phospholipid/glycerol acyltransferase domain-containing protein</fullName>
    </recommendedName>
</protein>
<dbReference type="PANTHER" id="PTHR31605">
    <property type="entry name" value="GLYCEROL-3-PHOSPHATE O-ACYLTRANSFERASE 1"/>
    <property type="match status" value="1"/>
</dbReference>
<evidence type="ECO:0000313" key="4">
    <source>
        <dbReference type="EMBL" id="GMI20305.1"/>
    </source>
</evidence>
<evidence type="ECO:0000259" key="3">
    <source>
        <dbReference type="SMART" id="SM00563"/>
    </source>
</evidence>
<feature type="transmembrane region" description="Helical" evidence="2">
    <location>
        <begin position="433"/>
        <end position="454"/>
    </location>
</feature>
<dbReference type="InterPro" id="IPR002123">
    <property type="entry name" value="Plipid/glycerol_acylTrfase"/>
</dbReference>
<dbReference type="AlphaFoldDB" id="A0A9W7FWK1"/>
<proteinExistence type="predicted"/>
<feature type="domain" description="Phospholipid/glycerol acyltransferase" evidence="3">
    <location>
        <begin position="72"/>
        <end position="284"/>
    </location>
</feature>
<dbReference type="SMART" id="SM00563">
    <property type="entry name" value="PlsC"/>
    <property type="match status" value="1"/>
</dbReference>
<accession>A0A9W7FWK1</accession>
<keyword evidence="2" id="KW-0472">Membrane</keyword>
<dbReference type="GO" id="GO:0004366">
    <property type="term" value="F:glycerol-3-phosphate O-acyltransferase activity"/>
    <property type="evidence" value="ECO:0007669"/>
    <property type="project" value="TreeGrafter"/>
</dbReference>
<reference evidence="4" key="1">
    <citation type="submission" date="2022-07" db="EMBL/GenBank/DDBJ databases">
        <title>Genome analysis of Parmales, a sister group of diatoms, reveals the evolutionary specialization of diatoms from phago-mixotrophs to photoautotrophs.</title>
        <authorList>
            <person name="Ban H."/>
            <person name="Sato S."/>
            <person name="Yoshikawa S."/>
            <person name="Kazumasa Y."/>
            <person name="Nakamura Y."/>
            <person name="Ichinomiya M."/>
            <person name="Saitoh K."/>
            <person name="Sato N."/>
            <person name="Blanc-Mathieu R."/>
            <person name="Endo H."/>
            <person name="Kuwata A."/>
            <person name="Ogata H."/>
        </authorList>
    </citation>
    <scope>NUCLEOTIDE SEQUENCE</scope>
</reference>
<feature type="transmembrane region" description="Helical" evidence="2">
    <location>
        <begin position="526"/>
        <end position="546"/>
    </location>
</feature>
<feature type="region of interest" description="Disordered" evidence="1">
    <location>
        <begin position="1"/>
        <end position="22"/>
    </location>
</feature>
<feature type="transmembrane region" description="Helical" evidence="2">
    <location>
        <begin position="496"/>
        <end position="514"/>
    </location>
</feature>
<name>A0A9W7FWK1_9STRA</name>
<dbReference type="Pfam" id="PF01553">
    <property type="entry name" value="Acyltransferase"/>
    <property type="match status" value="2"/>
</dbReference>
<dbReference type="InterPro" id="IPR052744">
    <property type="entry name" value="GPAT/DAPAT"/>
</dbReference>
<comment type="caution">
    <text evidence="4">The sequence shown here is derived from an EMBL/GenBank/DDBJ whole genome shotgun (WGS) entry which is preliminary data.</text>
</comment>
<dbReference type="GO" id="GO:0016287">
    <property type="term" value="F:glycerone-phosphate O-acyltransferase activity"/>
    <property type="evidence" value="ECO:0007669"/>
    <property type="project" value="TreeGrafter"/>
</dbReference>
<dbReference type="OrthoDB" id="2427554at2759"/>
<dbReference type="PANTHER" id="PTHR31605:SF0">
    <property type="entry name" value="GLYCEROL-3-PHOSPHATE O-ACYLTRANSFERASE 1"/>
    <property type="match status" value="1"/>
</dbReference>